<sequence length="350" mass="38344">MAEALANDQSRQLDHLYDELKPHSLYPLWTVLSALVPPEPASGALPWAWDYGPMRDYLLRAGDLISAEQAERRVLILENPGLPGTSGITTSLYAGLQLILPGEVAPCHRHAQSALRFVLEGEGAFTAVDGEKAIMHPFDLVLTPGGQWHDHGNHTGRPMIWLDGLDIPTVRAFDAGFAEKLGASAHPETVPPGDTGARYGRNLRPVKGTAADRRPAHQPLFHYPYADWRPSLDALAQSGLPDPHFGHALEFLNPADGGAIMATISAHVRLLPAGFETRPRRSTDGTIFVVVEGDGEAEIAGRTVTLQERMVFVVPSWKELRLRAGRDLVLFAYSDRTSQEKLNLFKEHCA</sequence>
<dbReference type="CDD" id="cd06992">
    <property type="entry name" value="cupin_GDO-like_C"/>
    <property type="match status" value="1"/>
</dbReference>
<dbReference type="CDD" id="cd02216">
    <property type="entry name" value="cupin_GDO-like_N"/>
    <property type="match status" value="1"/>
</dbReference>
<feature type="domain" description="Cupin type-2" evidence="4">
    <location>
        <begin position="96"/>
        <end position="163"/>
    </location>
</feature>
<dbReference type="NCBIfam" id="TIGR02272">
    <property type="entry name" value="gentisate_1_2"/>
    <property type="match status" value="1"/>
</dbReference>
<comment type="caution">
    <text evidence="5">The sequence shown here is derived from an EMBL/GenBank/DDBJ whole genome shotgun (WGS) entry which is preliminary data.</text>
</comment>
<proteinExistence type="predicted"/>
<reference evidence="6" key="1">
    <citation type="submission" date="2018-05" db="EMBL/GenBank/DDBJ databases">
        <title>Zavarzinia sp. HR-AS.</title>
        <authorList>
            <person name="Lee Y."/>
            <person name="Jeon C.O."/>
        </authorList>
    </citation>
    <scope>NUCLEOTIDE SEQUENCE [LARGE SCALE GENOMIC DNA]</scope>
    <source>
        <strain evidence="6">DSM 1231</strain>
    </source>
</reference>
<name>A0A317E1Y9_9PROT</name>
<keyword evidence="6" id="KW-1185">Reference proteome</keyword>
<dbReference type="Proteomes" id="UP000246077">
    <property type="component" value="Unassembled WGS sequence"/>
</dbReference>
<accession>A0A317E1Y9</accession>
<evidence type="ECO:0000256" key="2">
    <source>
        <dbReference type="ARBA" id="ARBA00023002"/>
    </source>
</evidence>
<dbReference type="InterPro" id="IPR011960">
    <property type="entry name" value="Gentisate_dOase"/>
</dbReference>
<dbReference type="InterPro" id="IPR011051">
    <property type="entry name" value="RmlC_Cupin_sf"/>
</dbReference>
<dbReference type="InterPro" id="IPR047183">
    <property type="entry name" value="GDO-like"/>
</dbReference>
<dbReference type="InterPro" id="IPR014710">
    <property type="entry name" value="RmlC-like_jellyroll"/>
</dbReference>
<gene>
    <name evidence="5" type="primary">gtdA</name>
    <name evidence="5" type="ORF">DKG75_13460</name>
</gene>
<dbReference type="RefSeq" id="WP_109921633.1">
    <property type="nucleotide sequence ID" value="NZ_QGLF01000003.1"/>
</dbReference>
<evidence type="ECO:0000313" key="6">
    <source>
        <dbReference type="Proteomes" id="UP000246077"/>
    </source>
</evidence>
<dbReference type="GO" id="GO:0047922">
    <property type="term" value="F:gentisate 1,2-dioxygenase activity"/>
    <property type="evidence" value="ECO:0007669"/>
    <property type="project" value="UniProtKB-UniRule"/>
</dbReference>
<keyword evidence="2" id="KW-0560">Oxidoreductase</keyword>
<dbReference type="Pfam" id="PF07883">
    <property type="entry name" value="Cupin_2"/>
    <property type="match status" value="1"/>
</dbReference>
<dbReference type="EMBL" id="QGLF01000003">
    <property type="protein sequence ID" value="PWR20989.1"/>
    <property type="molecule type" value="Genomic_DNA"/>
</dbReference>
<evidence type="ECO:0000259" key="4">
    <source>
        <dbReference type="Pfam" id="PF07883"/>
    </source>
</evidence>
<evidence type="ECO:0000256" key="1">
    <source>
        <dbReference type="ARBA" id="ARBA00022964"/>
    </source>
</evidence>
<evidence type="ECO:0000313" key="5">
    <source>
        <dbReference type="EMBL" id="PWR20989.1"/>
    </source>
</evidence>
<dbReference type="SUPFAM" id="SSF51182">
    <property type="entry name" value="RmlC-like cupins"/>
    <property type="match status" value="1"/>
</dbReference>
<protein>
    <recommendedName>
        <fullName evidence="3">Gentisate 1,2-dioxygenase</fullName>
        <ecNumber evidence="3">1.13.11.4</ecNumber>
    </recommendedName>
</protein>
<dbReference type="OrthoDB" id="285029at2"/>
<dbReference type="Gene3D" id="2.60.120.10">
    <property type="entry name" value="Jelly Rolls"/>
    <property type="match status" value="1"/>
</dbReference>
<dbReference type="InterPro" id="IPR013096">
    <property type="entry name" value="Cupin_2"/>
</dbReference>
<evidence type="ECO:0000256" key="3">
    <source>
        <dbReference type="NCBIfam" id="TIGR02272"/>
    </source>
</evidence>
<dbReference type="PANTHER" id="PTHR41517">
    <property type="entry name" value="1,2-DIOXYGENASE PROTEIN-RELATED"/>
    <property type="match status" value="1"/>
</dbReference>
<dbReference type="AlphaFoldDB" id="A0A317E1Y9"/>
<dbReference type="PANTHER" id="PTHR41517:SF1">
    <property type="entry name" value="CUPIN"/>
    <property type="match status" value="1"/>
</dbReference>
<organism evidence="5 6">
    <name type="scientific">Zavarzinia compransoris</name>
    <dbReference type="NCBI Taxonomy" id="1264899"/>
    <lineage>
        <taxon>Bacteria</taxon>
        <taxon>Pseudomonadati</taxon>
        <taxon>Pseudomonadota</taxon>
        <taxon>Alphaproteobacteria</taxon>
        <taxon>Rhodospirillales</taxon>
        <taxon>Zavarziniaceae</taxon>
        <taxon>Zavarzinia</taxon>
    </lineage>
</organism>
<dbReference type="EC" id="1.13.11.4" evidence="3"/>
<keyword evidence="1 5" id="KW-0223">Dioxygenase</keyword>